<evidence type="ECO:0000256" key="1">
    <source>
        <dbReference type="SAM" id="Phobius"/>
    </source>
</evidence>
<gene>
    <name evidence="3" type="ORF">Q5P01_025191</name>
</gene>
<sequence length="160" mass="17736">MRLLLAIALILLFLWFYKAHMSGDNLHGYPCEAVFMSKAAVSLFLSPLSLYSWLSSTLLRLILSAPALVLTSLYRSLLLLLAWPCCIAIICISALLTCLHVAVYLLHLALGVGVLAILILTRHKMADTDSASGKVTYQQKKLENRQTKTRLLTSGRRAVH</sequence>
<feature type="transmembrane region" description="Helical" evidence="1">
    <location>
        <begin position="77"/>
        <end position="96"/>
    </location>
</feature>
<keyword evidence="4" id="KW-1185">Reference proteome</keyword>
<keyword evidence="2" id="KW-0732">Signal</keyword>
<organism evidence="3 4">
    <name type="scientific">Channa striata</name>
    <name type="common">Snakehead murrel</name>
    <name type="synonym">Ophicephalus striatus</name>
    <dbReference type="NCBI Taxonomy" id="64152"/>
    <lineage>
        <taxon>Eukaryota</taxon>
        <taxon>Metazoa</taxon>
        <taxon>Chordata</taxon>
        <taxon>Craniata</taxon>
        <taxon>Vertebrata</taxon>
        <taxon>Euteleostomi</taxon>
        <taxon>Actinopterygii</taxon>
        <taxon>Neopterygii</taxon>
        <taxon>Teleostei</taxon>
        <taxon>Neoteleostei</taxon>
        <taxon>Acanthomorphata</taxon>
        <taxon>Anabantaria</taxon>
        <taxon>Anabantiformes</taxon>
        <taxon>Channoidei</taxon>
        <taxon>Channidae</taxon>
        <taxon>Channa</taxon>
    </lineage>
</organism>
<accession>A0AA88ILX7</accession>
<comment type="caution">
    <text evidence="3">The sequence shown here is derived from an EMBL/GenBank/DDBJ whole genome shotgun (WGS) entry which is preliminary data.</text>
</comment>
<keyword evidence="1" id="KW-1133">Transmembrane helix</keyword>
<proteinExistence type="predicted"/>
<keyword evidence="1" id="KW-0812">Transmembrane</keyword>
<evidence type="ECO:0000256" key="2">
    <source>
        <dbReference type="SAM" id="SignalP"/>
    </source>
</evidence>
<dbReference type="Proteomes" id="UP001187415">
    <property type="component" value="Unassembled WGS sequence"/>
</dbReference>
<keyword evidence="1" id="KW-0472">Membrane</keyword>
<feature type="chain" id="PRO_5041695785" evidence="2">
    <location>
        <begin position="20"/>
        <end position="160"/>
    </location>
</feature>
<evidence type="ECO:0000313" key="3">
    <source>
        <dbReference type="EMBL" id="KAK2817000.1"/>
    </source>
</evidence>
<protein>
    <submittedName>
        <fullName evidence="3">Uncharacterized protein</fullName>
    </submittedName>
</protein>
<reference evidence="3" key="1">
    <citation type="submission" date="2023-07" db="EMBL/GenBank/DDBJ databases">
        <title>Chromosome-level Genome Assembly of Striped Snakehead (Channa striata).</title>
        <authorList>
            <person name="Liu H."/>
        </authorList>
    </citation>
    <scope>NUCLEOTIDE SEQUENCE</scope>
    <source>
        <strain evidence="3">Gz</strain>
        <tissue evidence="3">Muscle</tissue>
    </source>
</reference>
<dbReference type="EMBL" id="JAUPFM010000021">
    <property type="protein sequence ID" value="KAK2817000.1"/>
    <property type="molecule type" value="Genomic_DNA"/>
</dbReference>
<feature type="transmembrane region" description="Helical" evidence="1">
    <location>
        <begin position="52"/>
        <end position="70"/>
    </location>
</feature>
<name>A0AA88ILX7_CHASR</name>
<evidence type="ECO:0000313" key="4">
    <source>
        <dbReference type="Proteomes" id="UP001187415"/>
    </source>
</evidence>
<dbReference type="AlphaFoldDB" id="A0AA88ILX7"/>
<feature type="signal peptide" evidence="2">
    <location>
        <begin position="1"/>
        <end position="19"/>
    </location>
</feature>
<feature type="transmembrane region" description="Helical" evidence="1">
    <location>
        <begin position="102"/>
        <end position="120"/>
    </location>
</feature>